<dbReference type="RefSeq" id="WP_015773292.1">
    <property type="nucleotide sequence ID" value="NC_013173.1"/>
</dbReference>
<dbReference type="AlphaFoldDB" id="C7LQW5"/>
<dbReference type="EMBL" id="CP001629">
    <property type="protein sequence ID" value="ACU89194.1"/>
    <property type="molecule type" value="Genomic_DNA"/>
</dbReference>
<organism evidence="1 2">
    <name type="scientific">Desulfomicrobium baculatum (strain DSM 4028 / VKM B-1378 / X)</name>
    <name type="common">Desulfovibrio baculatus</name>
    <dbReference type="NCBI Taxonomy" id="525897"/>
    <lineage>
        <taxon>Bacteria</taxon>
        <taxon>Pseudomonadati</taxon>
        <taxon>Thermodesulfobacteriota</taxon>
        <taxon>Desulfovibrionia</taxon>
        <taxon>Desulfovibrionales</taxon>
        <taxon>Desulfomicrobiaceae</taxon>
        <taxon>Desulfomicrobium</taxon>
    </lineage>
</organism>
<dbReference type="OrthoDB" id="556502at2"/>
<dbReference type="SUPFAM" id="SSF53474">
    <property type="entry name" value="alpha/beta-Hydrolases"/>
    <property type="match status" value="1"/>
</dbReference>
<sequence>MPSSRNSGLILLERSHRIPRHFRPGFLMKFGNAIRQWQWGGILLLFIAALSLTGCATTMGVRPGDPRDIYGQISVSAISADECSHFSLDVLSRFDLVDAFSKDPGPVLTALHKEAVRDYRTDTVFALAELSYLAGMRARSKGPGASNPLFFASVFYAYQYLVGGDGHTPPDAHDRRFRLVCDLYNSALAEALTDADGVMRIASGRVVTNIGRFGFDLDGSHFQQNLGEIERFVSADRIIVQGFSRRNRDAGLGAPVIAVQKKPEGAPAFRSSPATVFLRFAFTLQELGKGDGQATLELYSAFENTQVELGGKPVPLERDTTAQLAYQIDQPYVQSLGVREFLFGTSFIKAGIFPLQPHDPGKIPLVLVHGTFSSPVAWGEMVNTLHADPVIAKKFQIWNFFYDSGKRIGISSHELRDALSRKMRDLDPEGVNPALQRMVVIGHSQGGLLTKMTATDTGDAFVRLATGKPLAELELSAEDRAEVERESVFTRLPFVSRVVFISTPHRGSFLSQNWVRSLVLKVLTLPKDVLQSTARLMDTVTRLGVNKEAVGEMVGTSSLDVMSPRNPILHTLADIPLAPGVKGHSIIAIDGDETPPDGDDGVVKYTSAHVDYVESEFLVRHGHSCQSHPLVIEEVRRILLEHLREGRNLD</sequence>
<dbReference type="KEGG" id="dba:Dbac_1086"/>
<keyword evidence="2" id="KW-1185">Reference proteome</keyword>
<protein>
    <recommendedName>
        <fullName evidence="3">AB hydrolase-1 domain-containing protein</fullName>
    </recommendedName>
</protein>
<dbReference type="eggNOG" id="COG1075">
    <property type="taxonomic scope" value="Bacteria"/>
</dbReference>
<dbReference type="Gene3D" id="3.40.50.1820">
    <property type="entry name" value="alpha/beta hydrolase"/>
    <property type="match status" value="1"/>
</dbReference>
<proteinExistence type="predicted"/>
<reference evidence="1 2" key="1">
    <citation type="journal article" date="2009" name="Stand. Genomic Sci.">
        <title>Complete genome sequence of Desulfomicrobium baculatum type strain (X).</title>
        <authorList>
            <person name="Copeland A."/>
            <person name="Spring S."/>
            <person name="Goker M."/>
            <person name="Schneider S."/>
            <person name="Lapidus A."/>
            <person name="Del Rio T.G."/>
            <person name="Tice H."/>
            <person name="Cheng J.F."/>
            <person name="Chen F."/>
            <person name="Nolan M."/>
            <person name="Bruce D."/>
            <person name="Goodwin L."/>
            <person name="Pitluck S."/>
            <person name="Ivanova N."/>
            <person name="Mavrommatis K."/>
            <person name="Ovchinnikova G."/>
            <person name="Pati A."/>
            <person name="Chen A."/>
            <person name="Palaniappan K."/>
            <person name="Land M."/>
            <person name="Hauser L."/>
            <person name="Chang Y.J."/>
            <person name="Jeffries C.C."/>
            <person name="Meincke L."/>
            <person name="Sims D."/>
            <person name="Brettin T."/>
            <person name="Detter J.C."/>
            <person name="Han C."/>
            <person name="Chain P."/>
            <person name="Bristow J."/>
            <person name="Eisen J.A."/>
            <person name="Markowitz V."/>
            <person name="Hugenholtz P."/>
            <person name="Kyrpides N.C."/>
            <person name="Klenk H.P."/>
            <person name="Lucas S."/>
        </authorList>
    </citation>
    <scope>NUCLEOTIDE SEQUENCE [LARGE SCALE GENOMIC DNA]</scope>
    <source>
        <strain evidence="2">DSM 4028 / VKM B-1378 / X</strain>
    </source>
</reference>
<evidence type="ECO:0000313" key="2">
    <source>
        <dbReference type="Proteomes" id="UP000002216"/>
    </source>
</evidence>
<dbReference type="Proteomes" id="UP000002216">
    <property type="component" value="Chromosome"/>
</dbReference>
<gene>
    <name evidence="1" type="ordered locus">Dbac_1086</name>
</gene>
<name>C7LQW5_DESBD</name>
<evidence type="ECO:0000313" key="1">
    <source>
        <dbReference type="EMBL" id="ACU89194.1"/>
    </source>
</evidence>
<dbReference type="InterPro" id="IPR029058">
    <property type="entry name" value="AB_hydrolase_fold"/>
</dbReference>
<evidence type="ECO:0008006" key="3">
    <source>
        <dbReference type="Google" id="ProtNLM"/>
    </source>
</evidence>
<accession>C7LQW5</accession>
<dbReference type="HOGENOM" id="CLU_016928_0_0_7"/>
<dbReference type="STRING" id="525897.Dbac_1086"/>